<evidence type="ECO:0000256" key="4">
    <source>
        <dbReference type="ARBA" id="ARBA00022801"/>
    </source>
</evidence>
<protein>
    <recommendedName>
        <fullName evidence="9">SRCR domain-containing protein</fullName>
    </recommendedName>
</protein>
<dbReference type="InterPro" id="IPR036055">
    <property type="entry name" value="LDL_receptor-like_sf"/>
</dbReference>
<dbReference type="GO" id="GO:0005576">
    <property type="term" value="C:extracellular region"/>
    <property type="evidence" value="ECO:0007669"/>
    <property type="project" value="InterPro"/>
</dbReference>
<dbReference type="SUPFAM" id="SSF57424">
    <property type="entry name" value="LDL receptor-like module"/>
    <property type="match status" value="3"/>
</dbReference>
<dbReference type="PRINTS" id="PR00258">
    <property type="entry name" value="SPERACTRCPTR"/>
</dbReference>
<dbReference type="Gene3D" id="4.10.400.10">
    <property type="entry name" value="Low-density Lipoprotein Receptor"/>
    <property type="match status" value="3"/>
</dbReference>
<keyword evidence="7" id="KW-0325">Glycoprotein</keyword>
<evidence type="ECO:0000256" key="2">
    <source>
        <dbReference type="ARBA" id="ARBA00022729"/>
    </source>
</evidence>
<name>A0A9N9T0M8_DIABA</name>
<dbReference type="EMBL" id="OU898279">
    <property type="protein sequence ID" value="CAG9833034.1"/>
    <property type="molecule type" value="Genomic_DNA"/>
</dbReference>
<keyword evidence="11" id="KW-1185">Reference proteome</keyword>
<dbReference type="InterPro" id="IPR043504">
    <property type="entry name" value="Peptidase_S1_PA_chymotrypsin"/>
</dbReference>
<feature type="region of interest" description="Disordered" evidence="8">
    <location>
        <begin position="341"/>
        <end position="365"/>
    </location>
</feature>
<dbReference type="InterPro" id="IPR036508">
    <property type="entry name" value="Chitin-bd_dom_sf"/>
</dbReference>
<dbReference type="Pfam" id="PF00530">
    <property type="entry name" value="SRCR"/>
    <property type="match status" value="2"/>
</dbReference>
<dbReference type="SUPFAM" id="SSF57414">
    <property type="entry name" value="Hairpin loop containing domain-like"/>
    <property type="match status" value="1"/>
</dbReference>
<dbReference type="InterPro" id="IPR002172">
    <property type="entry name" value="LDrepeatLR_classA_rpt"/>
</dbReference>
<dbReference type="InterPro" id="IPR002557">
    <property type="entry name" value="Chitin-bd_dom"/>
</dbReference>
<dbReference type="PRINTS" id="PR00261">
    <property type="entry name" value="LDLRECEPTOR"/>
</dbReference>
<feature type="compositionally biased region" description="Polar residues" evidence="8">
    <location>
        <begin position="381"/>
        <end position="408"/>
    </location>
</feature>
<dbReference type="PROSITE" id="PS01209">
    <property type="entry name" value="LDLRA_1"/>
    <property type="match status" value="2"/>
</dbReference>
<keyword evidence="5" id="KW-0720">Serine protease</keyword>
<accession>A0A9N9T0M8</accession>
<feature type="compositionally biased region" description="Polar residues" evidence="8">
    <location>
        <begin position="708"/>
        <end position="723"/>
    </location>
</feature>
<dbReference type="FunFam" id="2.40.10.10:FF:000003">
    <property type="entry name" value="Transmembrane serine protease 3"/>
    <property type="match status" value="1"/>
</dbReference>
<evidence type="ECO:0000256" key="5">
    <source>
        <dbReference type="ARBA" id="ARBA00022825"/>
    </source>
</evidence>
<dbReference type="SUPFAM" id="SSF56487">
    <property type="entry name" value="SRCR-like"/>
    <property type="match status" value="2"/>
</dbReference>
<dbReference type="PANTHER" id="PTHR24258:SF128">
    <property type="entry name" value="TEQUILA, ISOFORM G"/>
    <property type="match status" value="1"/>
</dbReference>
<feature type="region of interest" description="Disordered" evidence="8">
    <location>
        <begin position="669"/>
        <end position="737"/>
    </location>
</feature>
<keyword evidence="6" id="KW-1015">Disulfide bond</keyword>
<feature type="compositionally biased region" description="Polar residues" evidence="8">
    <location>
        <begin position="669"/>
        <end position="688"/>
    </location>
</feature>
<dbReference type="InterPro" id="IPR001254">
    <property type="entry name" value="Trypsin_dom"/>
</dbReference>
<dbReference type="PANTHER" id="PTHR24258">
    <property type="entry name" value="SERINE PROTEASE-RELATED"/>
    <property type="match status" value="1"/>
</dbReference>
<dbReference type="InterPro" id="IPR018114">
    <property type="entry name" value="TRYPSIN_HIS"/>
</dbReference>
<dbReference type="SMART" id="SM00192">
    <property type="entry name" value="LDLa"/>
    <property type="match status" value="3"/>
</dbReference>
<gene>
    <name evidence="10" type="ORF">DIABBA_LOCUS6464</name>
</gene>
<sequence length="1477" mass="164870">MRDKDRLRTFFLFFGVLWISQICTGIIIPTQEQPRPQYSSGIKTAFRKNSNPYMLQNYSRVVVHNRPDIPGAQYVRTHTEDIQHVYPVYNIQGNNQRVQHQNVLQTQSHTKIDAGQFNRPNRTIIKRKIESKTLEIYTKCPPGVTGQFIYSASCNQFLNCWKGRGNVQNCAPGTLFNPKSLECDFPEKVECVTGPSSNTIENIRVQKSVLQASCPAGFSGIIPDYFDCSKFINCDNGQENKMACAPGTLFDMNKNMCDYPQSTTCFNGDNSLELNSAGTQQHYQWSQGSTDGHDLCTSQNCKSGTYRESHPVGQETVPTYTYCNPKTQNCGHSTYYDLRGSQSGSKSTTYSQTNNREDNYQYGTDNLRYGHNTDEVRYDSSRGQNNYRCSSGQNCARPTQNGVSSGNTQYQTLSYGQNNAGQYSNQQSVYSHSTTYKPDNEEHISTSTEYIGCDLQTLKCFLPGEHGSPINGNTEGLVKKIYKINQKCNPAVQNCGQYRVTYSNNGQNNEYLGNGHGELNRHNCNPATHNCEQYSGQSTTVTQWSSSPQQRPNYNKICNVNDPTCRQNQWTNQQSVSQKTTTDSRPVCPSGFVGLHKHPTECKKYLNCANGQTFVMDCGPGTVFNPKISVCDYPYNVDCTDAETSQVTTTVDYGNTGGARAEVNTGSYTEWHNQDGHNGQDLNHNSGNGKPGYVINPVEKSPDYDDVYNSNHYQRRPQVTTPRSAWPPPYQTADSNDLGETDYVFTYDNGDPVVLEPENVIEVKQRVTRKCSDDDFHCSANSCISLTLLCDNNRDCADGKDEQNCREYVERFSVAKHSRLVVVENQRIVNVSHSTCAVLCIQNKKFTCRSFTYRRSDRNCFLSDKNIGLSGALQTHHSSDYYELKDGTIDCSDKTKYFECNNKKCLTKDYVCDGYNDCDNREDEKHCGAEKFGYKIKLAGSAQKNEGRVEITAFGSTGFICDDDFSIVDANVICRELGFPLGAAEVKGQSYFAKDLKERNTLYMIDDLNCVGNESTVIDCTFPGWGMHNCRDQEIAGVVCKTPQKKCGSDKWKCDSGNECIPFEFVCDDVEDCNDDSDEAVQHCEAPTELRLVGGTYPGEGRVEIKHNGIWGTICDDDFNEDAAKVVCKSLGYKGKSFVKKDAFFGAGFGPIWLDQVSCYGNETELNTCTHWDWGEHNCEHSEDVGVICSQDATEVQNERHSNLPTRIEEGLPKNCGFRKDNQFAINDLIQARVIGGGVAKKGDYPWQAALKVRVKDKSAHWCGAIIISSRWVLTAAHCLQGYTKGAYVIVAGDYNTDDNDGSEQQKYIDEFFVHEQFRKGHKLNNDIALIKVKGTGFVLNDDVQPICLADASTDYSKQMNCTISGFGSIKSGVSAYSHNLLSAWISTYSDNICKMPHVYGDVLTNGMFCAGSMDGAMDACDGDSGGPLACLDQGVFTLYGITSWGMHCGYANKPGVYVKVGHYRQWIDDTIAKHSR</sequence>
<dbReference type="Pfam" id="PF01607">
    <property type="entry name" value="CBM_14"/>
    <property type="match status" value="3"/>
</dbReference>
<dbReference type="Gene3D" id="3.10.250.10">
    <property type="entry name" value="SRCR-like domain"/>
    <property type="match status" value="2"/>
</dbReference>
<evidence type="ECO:0000256" key="8">
    <source>
        <dbReference type="SAM" id="MobiDB-lite"/>
    </source>
</evidence>
<dbReference type="Gene3D" id="3.50.4.10">
    <property type="entry name" value="Hepatocyte Growth Factor"/>
    <property type="match status" value="1"/>
</dbReference>
<dbReference type="GO" id="GO:0004252">
    <property type="term" value="F:serine-type endopeptidase activity"/>
    <property type="evidence" value="ECO:0007669"/>
    <property type="project" value="InterPro"/>
</dbReference>
<dbReference type="GO" id="GO:0006508">
    <property type="term" value="P:proteolysis"/>
    <property type="evidence" value="ECO:0007669"/>
    <property type="project" value="UniProtKB-KW"/>
</dbReference>
<dbReference type="SMART" id="SM00020">
    <property type="entry name" value="Tryp_SPc"/>
    <property type="match status" value="1"/>
</dbReference>
<dbReference type="InterPro" id="IPR009003">
    <property type="entry name" value="Peptidase_S1_PA"/>
</dbReference>
<dbReference type="CDD" id="cd01099">
    <property type="entry name" value="PAN_AP_HGF"/>
    <property type="match status" value="1"/>
</dbReference>
<dbReference type="InterPro" id="IPR023415">
    <property type="entry name" value="LDLR_class-A_CS"/>
</dbReference>
<proteinExistence type="predicted"/>
<dbReference type="OrthoDB" id="6020543at2759"/>
<dbReference type="GO" id="GO:0008061">
    <property type="term" value="F:chitin binding"/>
    <property type="evidence" value="ECO:0007669"/>
    <property type="project" value="InterPro"/>
</dbReference>
<dbReference type="InterPro" id="IPR003609">
    <property type="entry name" value="Pan_app"/>
</dbReference>
<keyword evidence="4" id="KW-0378">Hydrolase</keyword>
<feature type="domain" description="SRCR" evidence="9">
    <location>
        <begin position="1095"/>
        <end position="1132"/>
    </location>
</feature>
<dbReference type="CDD" id="cd00190">
    <property type="entry name" value="Tryp_SPc"/>
    <property type="match status" value="1"/>
</dbReference>
<keyword evidence="2" id="KW-0732">Signal</keyword>
<dbReference type="InterPro" id="IPR036772">
    <property type="entry name" value="SRCR-like_dom_sf"/>
</dbReference>
<evidence type="ECO:0000256" key="7">
    <source>
        <dbReference type="ARBA" id="ARBA00023180"/>
    </source>
</evidence>
<dbReference type="SMART" id="SM00494">
    <property type="entry name" value="ChtBD2"/>
    <property type="match status" value="3"/>
</dbReference>
<dbReference type="InterPro" id="IPR001190">
    <property type="entry name" value="SRCR"/>
</dbReference>
<dbReference type="GO" id="GO:0016020">
    <property type="term" value="C:membrane"/>
    <property type="evidence" value="ECO:0007669"/>
    <property type="project" value="InterPro"/>
</dbReference>
<evidence type="ECO:0000256" key="3">
    <source>
        <dbReference type="ARBA" id="ARBA00022737"/>
    </source>
</evidence>
<dbReference type="FunFam" id="3.10.250.10:FF:000026">
    <property type="entry name" value="Tequila, isoform D"/>
    <property type="match status" value="1"/>
</dbReference>
<keyword evidence="1" id="KW-0645">Protease</keyword>
<evidence type="ECO:0000256" key="6">
    <source>
        <dbReference type="ARBA" id="ARBA00023157"/>
    </source>
</evidence>
<dbReference type="Proteomes" id="UP001153709">
    <property type="component" value="Chromosome 4"/>
</dbReference>
<dbReference type="SMART" id="SM00473">
    <property type="entry name" value="PAN_AP"/>
    <property type="match status" value="1"/>
</dbReference>
<reference evidence="10" key="1">
    <citation type="submission" date="2022-01" db="EMBL/GenBank/DDBJ databases">
        <authorList>
            <person name="King R."/>
        </authorList>
    </citation>
    <scope>NUCLEOTIDE SEQUENCE</scope>
</reference>
<dbReference type="FunFam" id="3.10.250.10:FF:000001">
    <property type="entry name" value="Lysyl oxidase 4 isoform X1"/>
    <property type="match status" value="1"/>
</dbReference>
<evidence type="ECO:0000259" key="9">
    <source>
        <dbReference type="PROSITE" id="PS00420"/>
    </source>
</evidence>
<dbReference type="SMART" id="SM00202">
    <property type="entry name" value="SR"/>
    <property type="match status" value="2"/>
</dbReference>
<evidence type="ECO:0000313" key="11">
    <source>
        <dbReference type="Proteomes" id="UP001153709"/>
    </source>
</evidence>
<dbReference type="PROSITE" id="PS00134">
    <property type="entry name" value="TRYPSIN_HIS"/>
    <property type="match status" value="1"/>
</dbReference>
<dbReference type="Pfam" id="PF00057">
    <property type="entry name" value="Ldl_recept_a"/>
    <property type="match status" value="3"/>
</dbReference>
<feature type="compositionally biased region" description="Polar residues" evidence="8">
    <location>
        <begin position="341"/>
        <end position="354"/>
    </location>
</feature>
<feature type="region of interest" description="Disordered" evidence="8">
    <location>
        <begin position="378"/>
        <end position="408"/>
    </location>
</feature>
<evidence type="ECO:0000313" key="10">
    <source>
        <dbReference type="EMBL" id="CAG9833034.1"/>
    </source>
</evidence>
<evidence type="ECO:0000256" key="1">
    <source>
        <dbReference type="ARBA" id="ARBA00022670"/>
    </source>
</evidence>
<dbReference type="Gene3D" id="2.170.140.10">
    <property type="entry name" value="Chitin binding domain"/>
    <property type="match status" value="3"/>
</dbReference>
<dbReference type="PROSITE" id="PS00135">
    <property type="entry name" value="TRYPSIN_SER"/>
    <property type="match status" value="1"/>
</dbReference>
<dbReference type="SUPFAM" id="SSF50494">
    <property type="entry name" value="Trypsin-like serine proteases"/>
    <property type="match status" value="1"/>
</dbReference>
<organism evidence="10 11">
    <name type="scientific">Diabrotica balteata</name>
    <name type="common">Banded cucumber beetle</name>
    <dbReference type="NCBI Taxonomy" id="107213"/>
    <lineage>
        <taxon>Eukaryota</taxon>
        <taxon>Metazoa</taxon>
        <taxon>Ecdysozoa</taxon>
        <taxon>Arthropoda</taxon>
        <taxon>Hexapoda</taxon>
        <taxon>Insecta</taxon>
        <taxon>Pterygota</taxon>
        <taxon>Neoptera</taxon>
        <taxon>Endopterygota</taxon>
        <taxon>Coleoptera</taxon>
        <taxon>Polyphaga</taxon>
        <taxon>Cucujiformia</taxon>
        <taxon>Chrysomeloidea</taxon>
        <taxon>Chrysomelidae</taxon>
        <taxon>Galerucinae</taxon>
        <taxon>Diabroticina</taxon>
        <taxon>Diabroticites</taxon>
        <taxon>Diabrotica</taxon>
    </lineage>
</organism>
<dbReference type="CDD" id="cd00112">
    <property type="entry name" value="LDLa"/>
    <property type="match status" value="3"/>
</dbReference>
<dbReference type="InterPro" id="IPR033116">
    <property type="entry name" value="TRYPSIN_SER"/>
</dbReference>
<keyword evidence="3" id="KW-0677">Repeat</keyword>
<dbReference type="Gene3D" id="2.40.10.10">
    <property type="entry name" value="Trypsin-like serine proteases"/>
    <property type="match status" value="1"/>
</dbReference>
<dbReference type="PROSITE" id="PS00420">
    <property type="entry name" value="SRCR_1"/>
    <property type="match status" value="1"/>
</dbReference>
<dbReference type="Pfam" id="PF00089">
    <property type="entry name" value="Trypsin"/>
    <property type="match status" value="1"/>
</dbReference>
<dbReference type="SUPFAM" id="SSF57625">
    <property type="entry name" value="Invertebrate chitin-binding proteins"/>
    <property type="match status" value="3"/>
</dbReference>